<dbReference type="PROSITE" id="PS50158">
    <property type="entry name" value="ZF_CCHC"/>
    <property type="match status" value="1"/>
</dbReference>
<proteinExistence type="predicted"/>
<dbReference type="GO" id="GO:0008270">
    <property type="term" value="F:zinc ion binding"/>
    <property type="evidence" value="ECO:0007669"/>
    <property type="project" value="UniProtKB-KW"/>
</dbReference>
<dbReference type="EMBL" id="CAJEWN010001019">
    <property type="protein sequence ID" value="CAD2193309.1"/>
    <property type="molecule type" value="Genomic_DNA"/>
</dbReference>
<dbReference type="PANTHER" id="PTHR47331:SF1">
    <property type="entry name" value="GAG-LIKE PROTEIN"/>
    <property type="match status" value="1"/>
</dbReference>
<dbReference type="OrthoDB" id="427960at2759"/>
<dbReference type="Pfam" id="PF03564">
    <property type="entry name" value="DUF1759"/>
    <property type="match status" value="1"/>
</dbReference>
<evidence type="ECO:0000256" key="2">
    <source>
        <dbReference type="SAM" id="MobiDB-lite"/>
    </source>
</evidence>
<protein>
    <recommendedName>
        <fullName evidence="4">CCHC-type domain-containing protein</fullName>
    </recommendedName>
</protein>
<keyword evidence="3" id="KW-0472">Membrane</keyword>
<keyword evidence="3" id="KW-0812">Transmembrane</keyword>
<sequence>MCLPANSPVRKAIEHYEPSDANYQHVLNILKDRFGNSKRLIDNLYSELMHLPRATDASSSLRNFMDTVDRICYQLESQGQSPDSTQTMLQIRSKLPSGVLRELLMREKESRRLWTHKDLLKQLQEIISLREEVLYCVYSMDKSPHVKREIKPQTTPPRDIVRTFAAVAQHQHFETKRYNRRKCSMCAKPGHLPNRCRIYPTARDRLRRLLETNRCIRCLREGHHASDCQNQGTCYRCKGPHLRLACQQAAVNQSCQWTAQPRSDQLSQPHLACQQAAVNQSCQWTAQPQPRSDQLSQPHLACQQAAVNQSCQWTAQPRSDQLSQPHLACQQAAVNQSCQWTAQPRSDQLSQPHLACQQAAVNQSCQWTAQPRSDQLSQPHLACQQAAVNQSCQWTAQPRSDQLSQPHLACQQAAVNQSCQWTAQPRSDQLSQPHLACQQAAVNQSCQWTAQPKQKSAQLNQLRLACQQAAVNRDRQCTPEPEQRIAVAHEKQQQNKDKSEEPAHSTLSLHTSGPAKKNSGSMASYITKDLVKELQPPRVVAEQMKVEAFGGSTNDSFKFYSPMYELKLQRSDETWENCVLNRVQEITNPFNTVYCDDNEEFMPGADFKDSIAISHEAPAIMIGIRDFWKYNTIWDSILPGLHLIDTFFGKMPGGESTFRLHSSNRSVAVISINSSNGKRMSTNNNEKLFSFNGGRTQPRTEKANGTNKAIIKKWYPRPRTKYKPTLAVIIPWTLEITCSLNKLMSICYCIAGCGTLCTRKTTQQAQTLARTTGIATRARIVRQQLSQASRNLQQTGQEWRRAHLDRILGRRPVPTNWIPLVALLTLAKQTYSSNTVAVTTKSVSCRRGPTGISFVLNYATTLTLLPRGQTTTLLLRNEHGIALGTLSIIVDALTMDCVPKSEGWYQSYIIVSTFELITCPNWEFNIHASLQLEVSGKKPLMESIVLHPGMTFNCNNVSVTPIAVTASPAPVMNRQFITDGTSVTMVENIPQAISSITSLLLALIIGIGLLYLFVRLNPVFRAWKAAARLVLLITLLALCFATQAPGGPFGREKMLTSTYENYGLEPRLSTWRKVSTTSTLCLESRKTYGKTWHTHLQKLAPPTLLTNLTTTNLYQWSRPLLLDIKAQLSMPSIRHFNNLEELLKNMMRLLTIDQIIPNQLDSWLDYHHPGWNRDEKTKFEAGVAIVQILETGSAELKVLTAERTVRRPSGFAGFTELPANKELIMPNCTIDRHYWNKGVTLIRPDLPCMIFGNPLERENRHGFRGSIAKSLSRNRGKACWRQGERHYELIPPEKIYWIKLKQTARDNEQHF</sequence>
<evidence type="ECO:0000256" key="1">
    <source>
        <dbReference type="PROSITE-ProRule" id="PRU00047"/>
    </source>
</evidence>
<dbReference type="InterPro" id="IPR001878">
    <property type="entry name" value="Znf_CCHC"/>
</dbReference>
<dbReference type="PANTHER" id="PTHR47331">
    <property type="entry name" value="PHD-TYPE DOMAIN-CONTAINING PROTEIN"/>
    <property type="match status" value="1"/>
</dbReference>
<evidence type="ECO:0000259" key="4">
    <source>
        <dbReference type="PROSITE" id="PS50158"/>
    </source>
</evidence>
<evidence type="ECO:0000313" key="5">
    <source>
        <dbReference type="EMBL" id="CAD2193309.1"/>
    </source>
</evidence>
<keyword evidence="1" id="KW-0862">Zinc</keyword>
<feature type="domain" description="CCHC-type" evidence="4">
    <location>
        <begin position="214"/>
        <end position="230"/>
    </location>
</feature>
<dbReference type="GO" id="GO:0003676">
    <property type="term" value="F:nucleic acid binding"/>
    <property type="evidence" value="ECO:0007669"/>
    <property type="project" value="InterPro"/>
</dbReference>
<feature type="transmembrane region" description="Helical" evidence="3">
    <location>
        <begin position="1026"/>
        <end position="1044"/>
    </location>
</feature>
<evidence type="ECO:0000256" key="3">
    <source>
        <dbReference type="SAM" id="Phobius"/>
    </source>
</evidence>
<keyword evidence="3" id="KW-1133">Transmembrane helix</keyword>
<accession>A0A6V7X235</accession>
<comment type="caution">
    <text evidence="5">The sequence shown here is derived from an EMBL/GenBank/DDBJ whole genome shotgun (WGS) entry which is preliminary data.</text>
</comment>
<name>A0A6V7X235_MELEN</name>
<feature type="region of interest" description="Disordered" evidence="2">
    <location>
        <begin position="488"/>
        <end position="521"/>
    </location>
</feature>
<keyword evidence="1" id="KW-0479">Metal-binding</keyword>
<dbReference type="SMART" id="SM00343">
    <property type="entry name" value="ZnF_C2HC"/>
    <property type="match status" value="3"/>
</dbReference>
<dbReference type="Proteomes" id="UP000580250">
    <property type="component" value="Unassembled WGS sequence"/>
</dbReference>
<gene>
    <name evidence="5" type="ORF">MENT_LOCUS46249</name>
</gene>
<feature type="transmembrane region" description="Helical" evidence="3">
    <location>
        <begin position="992"/>
        <end position="1014"/>
    </location>
</feature>
<organism evidence="5 6">
    <name type="scientific">Meloidogyne enterolobii</name>
    <name type="common">Root-knot nematode worm</name>
    <name type="synonym">Meloidogyne mayaguensis</name>
    <dbReference type="NCBI Taxonomy" id="390850"/>
    <lineage>
        <taxon>Eukaryota</taxon>
        <taxon>Metazoa</taxon>
        <taxon>Ecdysozoa</taxon>
        <taxon>Nematoda</taxon>
        <taxon>Chromadorea</taxon>
        <taxon>Rhabditida</taxon>
        <taxon>Tylenchina</taxon>
        <taxon>Tylenchomorpha</taxon>
        <taxon>Tylenchoidea</taxon>
        <taxon>Meloidogynidae</taxon>
        <taxon>Meloidogyninae</taxon>
        <taxon>Meloidogyne</taxon>
    </lineage>
</organism>
<dbReference type="InterPro" id="IPR005312">
    <property type="entry name" value="DUF1759"/>
</dbReference>
<feature type="compositionally biased region" description="Basic and acidic residues" evidence="2">
    <location>
        <begin position="488"/>
        <end position="503"/>
    </location>
</feature>
<evidence type="ECO:0000313" key="6">
    <source>
        <dbReference type="Proteomes" id="UP000580250"/>
    </source>
</evidence>
<keyword evidence="1" id="KW-0863">Zinc-finger</keyword>
<reference evidence="5 6" key="1">
    <citation type="submission" date="2020-08" db="EMBL/GenBank/DDBJ databases">
        <authorList>
            <person name="Koutsovoulos G."/>
            <person name="Danchin GJ E."/>
        </authorList>
    </citation>
    <scope>NUCLEOTIDE SEQUENCE [LARGE SCALE GENOMIC DNA]</scope>
</reference>